<dbReference type="GeneID" id="103010024"/>
<accession>A0ABM3T7E6</accession>
<evidence type="ECO:0000313" key="1">
    <source>
        <dbReference type="Proteomes" id="UP001652580"/>
    </source>
</evidence>
<dbReference type="RefSeq" id="XP_057398012.1">
    <property type="nucleotide sequence ID" value="XM_057542029.1"/>
</dbReference>
<name>A0ABM3T7E6_BALAC</name>
<dbReference type="Proteomes" id="UP001652580">
    <property type="component" value="Chromosome 3"/>
</dbReference>
<organism evidence="1 2">
    <name type="scientific">Balaenoptera acutorostrata</name>
    <name type="common">Common minke whale</name>
    <name type="synonym">Balaena rostrata</name>
    <dbReference type="NCBI Taxonomy" id="9767"/>
    <lineage>
        <taxon>Eukaryota</taxon>
        <taxon>Metazoa</taxon>
        <taxon>Chordata</taxon>
        <taxon>Craniata</taxon>
        <taxon>Vertebrata</taxon>
        <taxon>Euteleostomi</taxon>
        <taxon>Mammalia</taxon>
        <taxon>Eutheria</taxon>
        <taxon>Laurasiatheria</taxon>
        <taxon>Artiodactyla</taxon>
        <taxon>Whippomorpha</taxon>
        <taxon>Cetacea</taxon>
        <taxon>Mysticeti</taxon>
        <taxon>Balaenopteridae</taxon>
        <taxon>Balaenoptera</taxon>
    </lineage>
</organism>
<proteinExistence type="predicted"/>
<evidence type="ECO:0000313" key="2">
    <source>
        <dbReference type="RefSeq" id="XP_057398012.1"/>
    </source>
</evidence>
<sequence length="166" mass="18524">MHLVGQHLPYCRGERTQITMSSLPDLHDVDITNYVSMLYLETKVSQDWGTAQPQFLKQYHDDVHLSQKCRIAPISSKIIYRGYNQKTLTFVLSEQFQYPGRNKIMCTPGGAWLQDDQEAVGLSLSSQEDTSAGNKVSLVPPAGEATVASAEQLQDPVLPCRSIPRT</sequence>
<keyword evidence="1" id="KW-1185">Reference proteome</keyword>
<reference evidence="2" key="1">
    <citation type="submission" date="2025-08" db="UniProtKB">
        <authorList>
            <consortium name="RefSeq"/>
        </authorList>
    </citation>
    <scope>IDENTIFICATION</scope>
</reference>
<gene>
    <name evidence="2" type="primary">LOC103010024</name>
</gene>
<protein>
    <submittedName>
        <fullName evidence="2">Uncharacterized protein LOC103010024</fullName>
    </submittedName>
</protein>